<sequence length="438" mass="49189">MKCGWVFQHDNDPKYTARATKEWLLFNAARGRPVRVAVRPGPAVTSRSHDRDVTKGPSRTASLEPDRRVQRRGDRDVRGDTMRLLFQMWPSSPAQWLQLLIVLPTSVIGTHSLCSSLCFCDSRSLFVNCSGTNLSSILILPPLTTEFLDLSSCSLHTFPPFHNLWRLRTILLAQNAILRVGNGSWKGLQSLQILDLRGNKIENLSVSFSLGLDSLTHLFLAQNLLHRISKYSFHHLHNLELLDLQGNLILSLDSGAFRSLTKLRHLQLQNNQLQSLKNDDFSVLQRLEFLDLSGNHINNLPPGVFTPLHSLAYLNLQNNKLRHLRFQTLSSLPSSGTLLLLSSNPWECDCDLQRMFGKLRSLQRISLEDGEELNCADPPALKGRALRSLDTQLCAAETVTVLMITLTVAVTVVGAIVTAERSRKRSPKNQRDELSGQE</sequence>
<feature type="domain" description="LRRCT" evidence="6">
    <location>
        <begin position="344"/>
        <end position="395"/>
    </location>
</feature>
<evidence type="ECO:0000256" key="3">
    <source>
        <dbReference type="ARBA" id="ARBA00022737"/>
    </source>
</evidence>
<evidence type="ECO:0000256" key="4">
    <source>
        <dbReference type="SAM" id="MobiDB-lite"/>
    </source>
</evidence>
<dbReference type="Pfam" id="PF13855">
    <property type="entry name" value="LRR_8"/>
    <property type="match status" value="1"/>
</dbReference>
<feature type="compositionally biased region" description="Basic and acidic residues" evidence="4">
    <location>
        <begin position="64"/>
        <end position="75"/>
    </location>
</feature>
<dbReference type="PANTHER" id="PTHR24366">
    <property type="entry name" value="IG(IMMUNOGLOBULIN) AND LRR(LEUCINE RICH REPEAT) DOMAINS"/>
    <property type="match status" value="1"/>
</dbReference>
<dbReference type="Proteomes" id="UP001176940">
    <property type="component" value="Unassembled WGS sequence"/>
</dbReference>
<evidence type="ECO:0000256" key="2">
    <source>
        <dbReference type="ARBA" id="ARBA00022729"/>
    </source>
</evidence>
<evidence type="ECO:0000313" key="7">
    <source>
        <dbReference type="EMBL" id="CAJ0955092.1"/>
    </source>
</evidence>
<evidence type="ECO:0000259" key="6">
    <source>
        <dbReference type="SMART" id="SM00082"/>
    </source>
</evidence>
<keyword evidence="5" id="KW-1133">Transmembrane helix</keyword>
<comment type="caution">
    <text evidence="7">The sequence shown here is derived from an EMBL/GenBank/DDBJ whole genome shotgun (WGS) entry which is preliminary data.</text>
</comment>
<accession>A0ABN9LZM1</accession>
<dbReference type="InterPro" id="IPR000483">
    <property type="entry name" value="Cys-rich_flank_reg_C"/>
</dbReference>
<keyword evidence="1" id="KW-0433">Leucine-rich repeat</keyword>
<keyword evidence="8" id="KW-1185">Reference proteome</keyword>
<name>A0ABN9LZM1_9NEOB</name>
<dbReference type="SMART" id="SM00082">
    <property type="entry name" value="LRRCT"/>
    <property type="match status" value="1"/>
</dbReference>
<dbReference type="Gene3D" id="3.80.10.10">
    <property type="entry name" value="Ribonuclease Inhibitor"/>
    <property type="match status" value="2"/>
</dbReference>
<dbReference type="InterPro" id="IPR032675">
    <property type="entry name" value="LRR_dom_sf"/>
</dbReference>
<feature type="region of interest" description="Disordered" evidence="4">
    <location>
        <begin position="39"/>
        <end position="75"/>
    </location>
</feature>
<reference evidence="7" key="1">
    <citation type="submission" date="2023-07" db="EMBL/GenBank/DDBJ databases">
        <authorList>
            <person name="Stuckert A."/>
        </authorList>
    </citation>
    <scope>NUCLEOTIDE SEQUENCE</scope>
</reference>
<dbReference type="InterPro" id="IPR003591">
    <property type="entry name" value="Leu-rich_rpt_typical-subtyp"/>
</dbReference>
<proteinExistence type="predicted"/>
<protein>
    <recommendedName>
        <fullName evidence="6">LRRCT domain-containing protein</fullName>
    </recommendedName>
</protein>
<organism evidence="7 8">
    <name type="scientific">Ranitomeya imitator</name>
    <name type="common">mimic poison frog</name>
    <dbReference type="NCBI Taxonomy" id="111125"/>
    <lineage>
        <taxon>Eukaryota</taxon>
        <taxon>Metazoa</taxon>
        <taxon>Chordata</taxon>
        <taxon>Craniata</taxon>
        <taxon>Vertebrata</taxon>
        <taxon>Euteleostomi</taxon>
        <taxon>Amphibia</taxon>
        <taxon>Batrachia</taxon>
        <taxon>Anura</taxon>
        <taxon>Neobatrachia</taxon>
        <taxon>Hyloidea</taxon>
        <taxon>Dendrobatidae</taxon>
        <taxon>Dendrobatinae</taxon>
        <taxon>Ranitomeya</taxon>
    </lineage>
</organism>
<keyword evidence="3" id="KW-0677">Repeat</keyword>
<evidence type="ECO:0000256" key="5">
    <source>
        <dbReference type="SAM" id="Phobius"/>
    </source>
</evidence>
<dbReference type="PROSITE" id="PS51450">
    <property type="entry name" value="LRR"/>
    <property type="match status" value="4"/>
</dbReference>
<dbReference type="SMART" id="SM00369">
    <property type="entry name" value="LRR_TYP"/>
    <property type="match status" value="7"/>
</dbReference>
<evidence type="ECO:0000313" key="8">
    <source>
        <dbReference type="Proteomes" id="UP001176940"/>
    </source>
</evidence>
<keyword evidence="5" id="KW-0472">Membrane</keyword>
<gene>
    <name evidence="7" type="ORF">RIMI_LOCUS14989238</name>
</gene>
<dbReference type="SMART" id="SM00365">
    <property type="entry name" value="LRR_SD22"/>
    <property type="match status" value="5"/>
</dbReference>
<dbReference type="PANTHER" id="PTHR24366:SF159">
    <property type="entry name" value="CD180 MOLECULE"/>
    <property type="match status" value="1"/>
</dbReference>
<feature type="transmembrane region" description="Helical" evidence="5">
    <location>
        <begin position="399"/>
        <end position="419"/>
    </location>
</feature>
<evidence type="ECO:0000256" key="1">
    <source>
        <dbReference type="ARBA" id="ARBA00022614"/>
    </source>
</evidence>
<keyword evidence="2" id="KW-0732">Signal</keyword>
<keyword evidence="5" id="KW-0812">Transmembrane</keyword>
<dbReference type="InterPro" id="IPR001611">
    <property type="entry name" value="Leu-rich_rpt"/>
</dbReference>
<dbReference type="SUPFAM" id="SSF52058">
    <property type="entry name" value="L domain-like"/>
    <property type="match status" value="1"/>
</dbReference>
<dbReference type="EMBL" id="CAUEEQ010039607">
    <property type="protein sequence ID" value="CAJ0955092.1"/>
    <property type="molecule type" value="Genomic_DNA"/>
</dbReference>